<dbReference type="Gene3D" id="1.10.10.60">
    <property type="entry name" value="Homeodomain-like"/>
    <property type="match status" value="1"/>
</dbReference>
<dbReference type="EMBL" id="CP133622">
    <property type="protein sequence ID" value="WMV54747.1"/>
    <property type="molecule type" value="Genomic_DNA"/>
</dbReference>
<evidence type="ECO:0000313" key="2">
    <source>
        <dbReference type="Proteomes" id="UP001234989"/>
    </source>
</evidence>
<dbReference type="Proteomes" id="UP001234989">
    <property type="component" value="Chromosome 11"/>
</dbReference>
<keyword evidence="2" id="KW-1185">Reference proteome</keyword>
<proteinExistence type="predicted"/>
<reference evidence="1" key="1">
    <citation type="submission" date="2023-08" db="EMBL/GenBank/DDBJ databases">
        <title>A de novo genome assembly of Solanum verrucosum Schlechtendal, a Mexican diploid species geographically isolated from the other diploid A-genome species in potato relatives.</title>
        <authorList>
            <person name="Hosaka K."/>
        </authorList>
    </citation>
    <scope>NUCLEOTIDE SEQUENCE</scope>
    <source>
        <tissue evidence="1">Young leaves</tissue>
    </source>
</reference>
<protein>
    <submittedName>
        <fullName evidence="1">Uncharacterized protein</fullName>
    </submittedName>
</protein>
<dbReference type="AlphaFoldDB" id="A0AAF0UYB6"/>
<organism evidence="1 2">
    <name type="scientific">Solanum verrucosum</name>
    <dbReference type="NCBI Taxonomy" id="315347"/>
    <lineage>
        <taxon>Eukaryota</taxon>
        <taxon>Viridiplantae</taxon>
        <taxon>Streptophyta</taxon>
        <taxon>Embryophyta</taxon>
        <taxon>Tracheophyta</taxon>
        <taxon>Spermatophyta</taxon>
        <taxon>Magnoliopsida</taxon>
        <taxon>eudicotyledons</taxon>
        <taxon>Gunneridae</taxon>
        <taxon>Pentapetalae</taxon>
        <taxon>asterids</taxon>
        <taxon>lamiids</taxon>
        <taxon>Solanales</taxon>
        <taxon>Solanaceae</taxon>
        <taxon>Solanoideae</taxon>
        <taxon>Solaneae</taxon>
        <taxon>Solanum</taxon>
    </lineage>
</organism>
<name>A0AAF0UYB6_SOLVR</name>
<gene>
    <name evidence="1" type="ORF">MTR67_048132</name>
</gene>
<accession>A0AAF0UYB6</accession>
<evidence type="ECO:0000313" key="1">
    <source>
        <dbReference type="EMBL" id="WMV54747.1"/>
    </source>
</evidence>
<sequence length="93" mass="11039">MTKAIPRKSDDDIKDHYNILIEDINAIESGYVPLPNYPEIQNQNSKVHVEWREGLLGQNKNTCIWIEEQSMDTIEQKGTRQLKERRKERMWIA</sequence>